<dbReference type="PROSITE" id="PS50977">
    <property type="entry name" value="HTH_TETR_2"/>
    <property type="match status" value="1"/>
</dbReference>
<dbReference type="SUPFAM" id="SSF48498">
    <property type="entry name" value="Tetracyclin repressor-like, C-terminal domain"/>
    <property type="match status" value="1"/>
</dbReference>
<dbReference type="Pfam" id="PF00440">
    <property type="entry name" value="TetR_N"/>
    <property type="match status" value="1"/>
</dbReference>
<dbReference type="NCBIfam" id="NF037937">
    <property type="entry name" value="septum_RefZ"/>
    <property type="match status" value="1"/>
</dbReference>
<dbReference type="Proteomes" id="UP000247150">
    <property type="component" value="Unassembled WGS sequence"/>
</dbReference>
<dbReference type="PANTHER" id="PTHR43479:SF11">
    <property type="entry name" value="ACREF_ENVCD OPERON REPRESSOR-RELATED"/>
    <property type="match status" value="1"/>
</dbReference>
<evidence type="ECO:0000256" key="2">
    <source>
        <dbReference type="ARBA" id="ARBA00023125"/>
    </source>
</evidence>
<evidence type="ECO:0000313" key="6">
    <source>
        <dbReference type="Proteomes" id="UP000247150"/>
    </source>
</evidence>
<evidence type="ECO:0000256" key="1">
    <source>
        <dbReference type="ARBA" id="ARBA00022491"/>
    </source>
</evidence>
<name>A0A2V2ZPA0_9BACI</name>
<keyword evidence="1" id="KW-0678">Repressor</keyword>
<feature type="domain" description="HTH tetR-type" evidence="4">
    <location>
        <begin position="3"/>
        <end position="63"/>
    </location>
</feature>
<feature type="DNA-binding region" description="H-T-H motif" evidence="3">
    <location>
        <begin position="26"/>
        <end position="45"/>
    </location>
</feature>
<reference evidence="5 6" key="1">
    <citation type="submission" date="2018-05" db="EMBL/GenBank/DDBJ databases">
        <title>Freshwater and sediment microbial communities from various areas in North America, analyzing microbe dynamics in response to fracking.</title>
        <authorList>
            <person name="Lamendella R."/>
        </authorList>
    </citation>
    <scope>NUCLEOTIDE SEQUENCE [LARGE SCALE GENOMIC DNA]</scope>
    <source>
        <strain evidence="5 6">15_TX</strain>
    </source>
</reference>
<organism evidence="5 6">
    <name type="scientific">Cytobacillus oceanisediminis</name>
    <dbReference type="NCBI Taxonomy" id="665099"/>
    <lineage>
        <taxon>Bacteria</taxon>
        <taxon>Bacillati</taxon>
        <taxon>Bacillota</taxon>
        <taxon>Bacilli</taxon>
        <taxon>Bacillales</taxon>
        <taxon>Bacillaceae</taxon>
        <taxon>Cytobacillus</taxon>
    </lineage>
</organism>
<comment type="caution">
    <text evidence="5">The sequence shown here is derived from an EMBL/GenBank/DDBJ whole genome shotgun (WGS) entry which is preliminary data.</text>
</comment>
<dbReference type="SUPFAM" id="SSF46689">
    <property type="entry name" value="Homeodomain-like"/>
    <property type="match status" value="1"/>
</dbReference>
<evidence type="ECO:0000259" key="4">
    <source>
        <dbReference type="PROSITE" id="PS50977"/>
    </source>
</evidence>
<dbReference type="InterPro" id="IPR009057">
    <property type="entry name" value="Homeodomain-like_sf"/>
</dbReference>
<dbReference type="InterPro" id="IPR001647">
    <property type="entry name" value="HTH_TetR"/>
</dbReference>
<dbReference type="InterPro" id="IPR050624">
    <property type="entry name" value="HTH-type_Tx_Regulator"/>
</dbReference>
<dbReference type="GO" id="GO:0003677">
    <property type="term" value="F:DNA binding"/>
    <property type="evidence" value="ECO:0007669"/>
    <property type="project" value="UniProtKB-UniRule"/>
</dbReference>
<accession>A0A2V2ZPA0</accession>
<evidence type="ECO:0000313" key="5">
    <source>
        <dbReference type="EMBL" id="PWW26141.1"/>
    </source>
</evidence>
<proteinExistence type="predicted"/>
<gene>
    <name evidence="5" type="ORF">DFO73_11178</name>
</gene>
<protein>
    <submittedName>
        <fullName evidence="5">TetR family transcriptional regulator</fullName>
    </submittedName>
</protein>
<dbReference type="Gene3D" id="1.10.357.10">
    <property type="entry name" value="Tetracycline Repressor, domain 2"/>
    <property type="match status" value="1"/>
</dbReference>
<dbReference type="RefSeq" id="WP_110066309.1">
    <property type="nucleotide sequence ID" value="NZ_QGTW01000011.1"/>
</dbReference>
<sequence>MRKNSKDAIVSAAISLFNTKGFSGTSIRDIAGKAKTNPANISYYFDNKHGLLEYCFTAFFEGYIQEIEKGCSLIDQGAALSLKKIAENIMAYQFDNSHLTRLILREISIDSQVVREIMSTYLAKEKFYFSKVLERGVKTKEFRSHSANYMIIQLKGLLSMPFLNTHYMAEVLHVFPHEKYFAEKYTKEIFNWIDGVLCNHHAGKPYAAVL</sequence>
<dbReference type="OrthoDB" id="9789566at2"/>
<dbReference type="InterPro" id="IPR036271">
    <property type="entry name" value="Tet_transcr_reg_TetR-rel_C_sf"/>
</dbReference>
<evidence type="ECO:0000256" key="3">
    <source>
        <dbReference type="PROSITE-ProRule" id="PRU00335"/>
    </source>
</evidence>
<dbReference type="PANTHER" id="PTHR43479">
    <property type="entry name" value="ACREF/ENVCD OPERON REPRESSOR-RELATED"/>
    <property type="match status" value="1"/>
</dbReference>
<dbReference type="AlphaFoldDB" id="A0A2V2ZPA0"/>
<dbReference type="EMBL" id="QGTW01000011">
    <property type="protein sequence ID" value="PWW26141.1"/>
    <property type="molecule type" value="Genomic_DNA"/>
</dbReference>
<dbReference type="PRINTS" id="PR00455">
    <property type="entry name" value="HTHTETR"/>
</dbReference>
<keyword evidence="2 3" id="KW-0238">DNA-binding</keyword>